<keyword evidence="3" id="KW-1185">Reference proteome</keyword>
<proteinExistence type="predicted"/>
<feature type="non-terminal residue" evidence="2">
    <location>
        <position position="261"/>
    </location>
</feature>
<dbReference type="PANTHER" id="PTHR23509:SF6">
    <property type="entry name" value="PHOSPHOLIPASE C1020.13C-RELATED"/>
    <property type="match status" value="1"/>
</dbReference>
<name>A0ABR0LXJ7_9PEZI</name>
<gene>
    <name evidence="2" type="ORF">LTR16_006084</name>
</gene>
<reference evidence="2 3" key="1">
    <citation type="submission" date="2023-08" db="EMBL/GenBank/DDBJ databases">
        <title>Black Yeasts Isolated from many extreme environments.</title>
        <authorList>
            <person name="Coleine C."/>
            <person name="Stajich J.E."/>
            <person name="Selbmann L."/>
        </authorList>
    </citation>
    <scope>NUCLEOTIDE SEQUENCE [LARGE SCALE GENOMIC DNA]</scope>
    <source>
        <strain evidence="2 3">CCFEE 536</strain>
    </source>
</reference>
<dbReference type="InterPro" id="IPR058055">
    <property type="entry name" value="PA-PLA1"/>
</dbReference>
<evidence type="ECO:0008006" key="4">
    <source>
        <dbReference type="Google" id="ProtNLM"/>
    </source>
</evidence>
<sequence>VAETEPKTPEEERKATVEVACDVIDIATGPKGQDNKAAGKASYGRDGQIRPYPNAGIMYADEKDAYILRSSLQPSSYYGRRPLANYIRKGRKIGIQVTRGFDQEIWDRLHPPKKDSTATKAQAGVPSSQSGAPPNRRQKSDPTLALSERPKVTDLVLVIHGIGQKLSERIESYHFTHAINSFRREVNVELGTSSVKANLRKDMGGIMVLPVNWRSSLSFEEGGYRDGPEDPASNQYSLKDITPDTLPSVRNIISDVMLDIP</sequence>
<evidence type="ECO:0000256" key="1">
    <source>
        <dbReference type="SAM" id="MobiDB-lite"/>
    </source>
</evidence>
<feature type="non-terminal residue" evidence="2">
    <location>
        <position position="1"/>
    </location>
</feature>
<evidence type="ECO:0000313" key="2">
    <source>
        <dbReference type="EMBL" id="KAK5249939.1"/>
    </source>
</evidence>
<accession>A0ABR0LXJ7</accession>
<feature type="region of interest" description="Disordered" evidence="1">
    <location>
        <begin position="28"/>
        <end position="51"/>
    </location>
</feature>
<dbReference type="Proteomes" id="UP001357485">
    <property type="component" value="Unassembled WGS sequence"/>
</dbReference>
<evidence type="ECO:0000313" key="3">
    <source>
        <dbReference type="Proteomes" id="UP001357485"/>
    </source>
</evidence>
<dbReference type="EMBL" id="JAVRRA010009289">
    <property type="protein sequence ID" value="KAK5249939.1"/>
    <property type="molecule type" value="Genomic_DNA"/>
</dbReference>
<comment type="caution">
    <text evidence="2">The sequence shown here is derived from an EMBL/GenBank/DDBJ whole genome shotgun (WGS) entry which is preliminary data.</text>
</comment>
<organism evidence="2 3">
    <name type="scientific">Cryomyces antarcticus</name>
    <dbReference type="NCBI Taxonomy" id="329879"/>
    <lineage>
        <taxon>Eukaryota</taxon>
        <taxon>Fungi</taxon>
        <taxon>Dikarya</taxon>
        <taxon>Ascomycota</taxon>
        <taxon>Pezizomycotina</taxon>
        <taxon>Dothideomycetes</taxon>
        <taxon>Dothideomycetes incertae sedis</taxon>
        <taxon>Cryomyces</taxon>
    </lineage>
</organism>
<feature type="region of interest" description="Disordered" evidence="1">
    <location>
        <begin position="109"/>
        <end position="146"/>
    </location>
</feature>
<dbReference type="PANTHER" id="PTHR23509">
    <property type="entry name" value="PA-PL1 PHOSPHOLIPASE FAMILY"/>
    <property type="match status" value="1"/>
</dbReference>
<protein>
    <recommendedName>
        <fullName evidence="4">DDHD domain-containing protein</fullName>
    </recommendedName>
</protein>